<feature type="transmembrane region" description="Helical" evidence="1">
    <location>
        <begin position="6"/>
        <end position="25"/>
    </location>
</feature>
<keyword evidence="1" id="KW-0812">Transmembrane</keyword>
<comment type="caution">
    <text evidence="2">The sequence shown here is derived from an EMBL/GenBank/DDBJ whole genome shotgun (WGS) entry which is preliminary data.</text>
</comment>
<protein>
    <submittedName>
        <fullName evidence="2">Uncharacterized protein</fullName>
    </submittedName>
</protein>
<accession>W7IH91</accession>
<organism evidence="2 3">
    <name type="scientific">Actinokineospora spheciospongiae</name>
    <dbReference type="NCBI Taxonomy" id="909613"/>
    <lineage>
        <taxon>Bacteria</taxon>
        <taxon>Bacillati</taxon>
        <taxon>Actinomycetota</taxon>
        <taxon>Actinomycetes</taxon>
        <taxon>Pseudonocardiales</taxon>
        <taxon>Pseudonocardiaceae</taxon>
        <taxon>Actinokineospora</taxon>
    </lineage>
</organism>
<evidence type="ECO:0000313" key="3">
    <source>
        <dbReference type="Proteomes" id="UP000019277"/>
    </source>
</evidence>
<name>W7IH91_9PSEU</name>
<proteinExistence type="predicted"/>
<dbReference type="EMBL" id="AYXG01000165">
    <property type="protein sequence ID" value="EWC60260.1"/>
    <property type="molecule type" value="Genomic_DNA"/>
</dbReference>
<evidence type="ECO:0000313" key="2">
    <source>
        <dbReference type="EMBL" id="EWC60260.1"/>
    </source>
</evidence>
<dbReference type="Proteomes" id="UP000019277">
    <property type="component" value="Unassembled WGS sequence"/>
</dbReference>
<gene>
    <name evidence="2" type="ORF">UO65_4368</name>
</gene>
<dbReference type="AlphaFoldDB" id="W7IH91"/>
<evidence type="ECO:0000256" key="1">
    <source>
        <dbReference type="SAM" id="Phobius"/>
    </source>
</evidence>
<keyword evidence="1" id="KW-0472">Membrane</keyword>
<keyword evidence="3" id="KW-1185">Reference proteome</keyword>
<reference evidence="2 3" key="1">
    <citation type="journal article" date="2014" name="Genome Announc.">
        <title>Draft Genome Sequence of the Antitrypanosomally Active Sponge-Associated Bacterium Actinokineospora sp. Strain EG49.</title>
        <authorList>
            <person name="Harjes J."/>
            <person name="Ryu T."/>
            <person name="Abdelmohsen U.R."/>
            <person name="Moitinho-Silva L."/>
            <person name="Horn H."/>
            <person name="Ravasi T."/>
            <person name="Hentschel U."/>
        </authorList>
    </citation>
    <scope>NUCLEOTIDE SEQUENCE [LARGE SCALE GENOMIC DNA]</scope>
    <source>
        <strain evidence="2 3">EG49</strain>
    </source>
</reference>
<sequence>MSCGRLVVFTVDMVLFLGGFVPGGGHRRDRAGRVSHLPYGR</sequence>
<keyword evidence="1" id="KW-1133">Transmembrane helix</keyword>
<dbReference type="STRING" id="909613.UO65_4368"/>